<organism evidence="7 8">
    <name type="scientific">Coniosporium apollinis</name>
    <dbReference type="NCBI Taxonomy" id="61459"/>
    <lineage>
        <taxon>Eukaryota</taxon>
        <taxon>Fungi</taxon>
        <taxon>Dikarya</taxon>
        <taxon>Ascomycota</taxon>
        <taxon>Pezizomycotina</taxon>
        <taxon>Dothideomycetes</taxon>
        <taxon>Dothideomycetes incertae sedis</taxon>
        <taxon>Coniosporium</taxon>
    </lineage>
</organism>
<dbReference type="PANTHER" id="PTHR21964">
    <property type="entry name" value="BREAST CANCER METASTASIS-SUPPRESSOR 1"/>
    <property type="match status" value="1"/>
</dbReference>
<dbReference type="InterPro" id="IPR013907">
    <property type="entry name" value="Sds3"/>
</dbReference>
<feature type="region of interest" description="Disordered" evidence="6">
    <location>
        <begin position="325"/>
        <end position="378"/>
    </location>
</feature>
<evidence type="ECO:0000256" key="3">
    <source>
        <dbReference type="ARBA" id="ARBA00023015"/>
    </source>
</evidence>
<comment type="caution">
    <text evidence="7">The sequence shown here is derived from an EMBL/GenBank/DDBJ whole genome shotgun (WGS) entry which is preliminary data.</text>
</comment>
<keyword evidence="2" id="KW-0678">Repressor</keyword>
<feature type="compositionally biased region" description="Polar residues" evidence="6">
    <location>
        <begin position="194"/>
        <end position="206"/>
    </location>
</feature>
<keyword evidence="8" id="KW-1185">Reference proteome</keyword>
<dbReference type="EMBL" id="JAPDRL010000011">
    <property type="protein sequence ID" value="KAJ9667632.1"/>
    <property type="molecule type" value="Genomic_DNA"/>
</dbReference>
<feature type="compositionally biased region" description="Polar residues" evidence="6">
    <location>
        <begin position="325"/>
        <end position="336"/>
    </location>
</feature>
<keyword evidence="3" id="KW-0805">Transcription regulation</keyword>
<evidence type="ECO:0008006" key="9">
    <source>
        <dbReference type="Google" id="ProtNLM"/>
    </source>
</evidence>
<evidence type="ECO:0000256" key="1">
    <source>
        <dbReference type="ARBA" id="ARBA00004123"/>
    </source>
</evidence>
<evidence type="ECO:0000313" key="7">
    <source>
        <dbReference type="EMBL" id="KAJ9667632.1"/>
    </source>
</evidence>
<feature type="region of interest" description="Disordered" evidence="6">
    <location>
        <begin position="194"/>
        <end position="271"/>
    </location>
</feature>
<accession>A0ABQ9NZR0</accession>
<sequence length="548" mass="58925">MARTQSPSPGDFASTGSPPPHPQTKRDKRRTMLSDRLNDMVASFAENREMHYRAQMQAVQVDMNLIMHADPYANNPLEDSPLEIAEMITAGTGGSMQFTPEVHSDYLARVGRFYEKFVDDVNSEMEKRDYQLTMLWNKAQSSVHELNQTHAYRVRLAEEEHRQLANTLRDRLITSIGSRRAKLIRDKEQLDISDNNAQLLNPNQYTIAPGSPGGPQNPRKTRHTRHRVGDPEDLVAAAAEKQRKRKAALEENDNGSPGPAQRNVDLGFGSPFRDARTKKEYTQFEAGAYTIDRLFTEKELAMTMNHASLAATSFFAKAASQTLPNGHSATAATDSLPNGDVPQLLDTADNADTTNAPTAAATDPDSASPSDASAPALAAPEMERTISHATRATTRTQPPPSLSAAVLRALPPHPGASAVPVILPANLASKPNAAAPPPAPLSAADVESDLAFLSRGVGAEDPWNERLLDAAVGGVWTRQVEVRAPGWVGERAPEVRAIEGVFGEGESGVVMSRQASSNGGGGAGMKRSVSGIGSAAMEGGRRVRARAL</sequence>
<reference evidence="7" key="1">
    <citation type="submission" date="2022-10" db="EMBL/GenBank/DDBJ databases">
        <title>Culturing micro-colonial fungi from biological soil crusts in the Mojave desert and describing Neophaeococcomyces mojavensis, and introducing the new genera and species Taxawa tesnikishii.</title>
        <authorList>
            <person name="Kurbessoian T."/>
            <person name="Stajich J.E."/>
        </authorList>
    </citation>
    <scope>NUCLEOTIDE SEQUENCE</scope>
    <source>
        <strain evidence="7">TK_1</strain>
    </source>
</reference>
<evidence type="ECO:0000256" key="5">
    <source>
        <dbReference type="ARBA" id="ARBA00023242"/>
    </source>
</evidence>
<evidence type="ECO:0000256" key="4">
    <source>
        <dbReference type="ARBA" id="ARBA00023163"/>
    </source>
</evidence>
<evidence type="ECO:0000256" key="6">
    <source>
        <dbReference type="SAM" id="MobiDB-lite"/>
    </source>
</evidence>
<protein>
    <recommendedName>
        <fullName evidence="9">Deacetylase complex subunit Sds3</fullName>
    </recommendedName>
</protein>
<feature type="compositionally biased region" description="Low complexity" evidence="6">
    <location>
        <begin position="345"/>
        <end position="378"/>
    </location>
</feature>
<evidence type="ECO:0000313" key="8">
    <source>
        <dbReference type="Proteomes" id="UP001172684"/>
    </source>
</evidence>
<keyword evidence="4" id="KW-0804">Transcription</keyword>
<dbReference type="SMART" id="SM01401">
    <property type="entry name" value="Sds3"/>
    <property type="match status" value="1"/>
</dbReference>
<feature type="region of interest" description="Disordered" evidence="6">
    <location>
        <begin position="1"/>
        <end position="30"/>
    </location>
</feature>
<evidence type="ECO:0000256" key="2">
    <source>
        <dbReference type="ARBA" id="ARBA00022491"/>
    </source>
</evidence>
<dbReference type="Pfam" id="PF08598">
    <property type="entry name" value="Sds3"/>
    <property type="match status" value="1"/>
</dbReference>
<gene>
    <name evidence="7" type="ORF">H2201_002167</name>
</gene>
<name>A0ABQ9NZR0_9PEZI</name>
<keyword evidence="5" id="KW-0539">Nucleus</keyword>
<comment type="subcellular location">
    <subcellularLocation>
        <location evidence="1">Nucleus</location>
    </subcellularLocation>
</comment>
<proteinExistence type="predicted"/>
<dbReference type="Proteomes" id="UP001172684">
    <property type="component" value="Unassembled WGS sequence"/>
</dbReference>